<proteinExistence type="predicted"/>
<feature type="domain" description="SH3b" evidence="3">
    <location>
        <begin position="102"/>
        <end position="166"/>
    </location>
</feature>
<name>A0ABW4HL23_9BACI</name>
<evidence type="ECO:0000256" key="1">
    <source>
        <dbReference type="ARBA" id="ARBA00022801"/>
    </source>
</evidence>
<dbReference type="PANTHER" id="PTHR30404:SF0">
    <property type="entry name" value="N-ACETYLMURAMOYL-L-ALANINE AMIDASE AMIC"/>
    <property type="match status" value="1"/>
</dbReference>
<dbReference type="RefSeq" id="WP_251514178.1">
    <property type="nucleotide sequence ID" value="NZ_JAMBON010000015.1"/>
</dbReference>
<accession>A0ABW4HL23</accession>
<dbReference type="Gene3D" id="3.40.630.40">
    <property type="entry name" value="Zn-dependent exopeptidases"/>
    <property type="match status" value="1"/>
</dbReference>
<evidence type="ECO:0000256" key="2">
    <source>
        <dbReference type="ARBA" id="ARBA00023316"/>
    </source>
</evidence>
<dbReference type="EC" id="3.5.1.28" evidence="4"/>
<keyword evidence="5" id="KW-1185">Reference proteome</keyword>
<evidence type="ECO:0000313" key="5">
    <source>
        <dbReference type="Proteomes" id="UP001597221"/>
    </source>
</evidence>
<organism evidence="4 5">
    <name type="scientific">Oceanobacillus luteolus</name>
    <dbReference type="NCBI Taxonomy" id="1274358"/>
    <lineage>
        <taxon>Bacteria</taxon>
        <taxon>Bacillati</taxon>
        <taxon>Bacillota</taxon>
        <taxon>Bacilli</taxon>
        <taxon>Bacillales</taxon>
        <taxon>Bacillaceae</taxon>
        <taxon>Oceanobacillus</taxon>
    </lineage>
</organism>
<keyword evidence="1 4" id="KW-0378">Hydrolase</keyword>
<reference evidence="5" key="1">
    <citation type="journal article" date="2019" name="Int. J. Syst. Evol. Microbiol.">
        <title>The Global Catalogue of Microorganisms (GCM) 10K type strain sequencing project: providing services to taxonomists for standard genome sequencing and annotation.</title>
        <authorList>
            <consortium name="The Broad Institute Genomics Platform"/>
            <consortium name="The Broad Institute Genome Sequencing Center for Infectious Disease"/>
            <person name="Wu L."/>
            <person name="Ma J."/>
        </authorList>
    </citation>
    <scope>NUCLEOTIDE SEQUENCE [LARGE SCALE GENOMIC DNA]</scope>
    <source>
        <strain evidence="5">CGMCC 1.12376</strain>
    </source>
</reference>
<sequence>MRNFGIGIILILLLTLFVHVETTTAASGQTYEVGVNILHVREAADGDADIIGLLQQGDKLTAFQEKYGWVQTYYAGEPAWVAKHYLIPTGSTTTSSQKSMSSATASITVTESSVNIRSGPGLDYRVVAGTSQGETFNAIDHSGEWIQISLSNGQTGWIASWLTDSIQSPKEQKNRTNTAAQSSSIGSLSGYTIVLDAGHGGRDPGAIGLRGLYEKDLVYDTTSTIAQTLRNYGATVIETRTGDYYLSLDERASISNTHYTDAFISVHYNSFPVVSVQGINTFYSSDAGYALAKDIHSSLTSTVPLNNRGMGKENYKVLRNTIAPAILLELGFITNAYDLSIIQTADYQNQVADAIAKGLIQYFR</sequence>
<protein>
    <submittedName>
        <fullName evidence="4">N-acetylmuramoyl-L-alanine amidase</fullName>
        <ecNumber evidence="4">3.5.1.28</ecNumber>
    </submittedName>
</protein>
<dbReference type="SMART" id="SM00646">
    <property type="entry name" value="Ami_3"/>
    <property type="match status" value="1"/>
</dbReference>
<comment type="caution">
    <text evidence="4">The sequence shown here is derived from an EMBL/GenBank/DDBJ whole genome shotgun (WGS) entry which is preliminary data.</text>
</comment>
<feature type="domain" description="SH3b" evidence="3">
    <location>
        <begin position="28"/>
        <end position="90"/>
    </location>
</feature>
<dbReference type="Gene3D" id="2.30.30.40">
    <property type="entry name" value="SH3 Domains"/>
    <property type="match status" value="2"/>
</dbReference>
<dbReference type="InterPro" id="IPR050695">
    <property type="entry name" value="N-acetylmuramoyl_amidase_3"/>
</dbReference>
<evidence type="ECO:0000313" key="4">
    <source>
        <dbReference type="EMBL" id="MFD1606293.1"/>
    </source>
</evidence>
<dbReference type="PANTHER" id="PTHR30404">
    <property type="entry name" value="N-ACETYLMURAMOYL-L-ALANINE AMIDASE"/>
    <property type="match status" value="1"/>
</dbReference>
<dbReference type="EMBL" id="JBHUDE010000005">
    <property type="protein sequence ID" value="MFD1606293.1"/>
    <property type="molecule type" value="Genomic_DNA"/>
</dbReference>
<dbReference type="SMART" id="SM00287">
    <property type="entry name" value="SH3b"/>
    <property type="match status" value="2"/>
</dbReference>
<dbReference type="Pfam" id="PF08239">
    <property type="entry name" value="SH3_3"/>
    <property type="match status" value="2"/>
</dbReference>
<dbReference type="InterPro" id="IPR002508">
    <property type="entry name" value="MurNAc-LAA_cat"/>
</dbReference>
<dbReference type="CDD" id="cd02696">
    <property type="entry name" value="MurNAc-LAA"/>
    <property type="match status" value="1"/>
</dbReference>
<dbReference type="GO" id="GO:0008745">
    <property type="term" value="F:N-acetylmuramoyl-L-alanine amidase activity"/>
    <property type="evidence" value="ECO:0007669"/>
    <property type="project" value="UniProtKB-EC"/>
</dbReference>
<dbReference type="Proteomes" id="UP001597221">
    <property type="component" value="Unassembled WGS sequence"/>
</dbReference>
<evidence type="ECO:0000259" key="3">
    <source>
        <dbReference type="PROSITE" id="PS51781"/>
    </source>
</evidence>
<gene>
    <name evidence="4" type="ORF">ACFSBH_01235</name>
</gene>
<dbReference type="SUPFAM" id="SSF53187">
    <property type="entry name" value="Zn-dependent exopeptidases"/>
    <property type="match status" value="1"/>
</dbReference>
<dbReference type="InterPro" id="IPR003646">
    <property type="entry name" value="SH3-like_bac-type"/>
</dbReference>
<keyword evidence="2" id="KW-0961">Cell wall biogenesis/degradation</keyword>
<dbReference type="PROSITE" id="PS51781">
    <property type="entry name" value="SH3B"/>
    <property type="match status" value="2"/>
</dbReference>
<dbReference type="Pfam" id="PF01520">
    <property type="entry name" value="Amidase_3"/>
    <property type="match status" value="1"/>
</dbReference>